<protein>
    <recommendedName>
        <fullName evidence="9">Cobalamin biosynthesis protein CobD</fullName>
    </recommendedName>
</protein>
<keyword evidence="7 9" id="KW-1133">Transmembrane helix</keyword>
<dbReference type="EMBL" id="OY726394">
    <property type="protein sequence ID" value="CAJ1502350.1"/>
    <property type="molecule type" value="Genomic_DNA"/>
</dbReference>
<dbReference type="InterPro" id="IPR004485">
    <property type="entry name" value="Cobalamin_biosynth_CobD/CbiB"/>
</dbReference>
<proteinExistence type="inferred from homology"/>
<dbReference type="PANTHER" id="PTHR34308">
    <property type="entry name" value="COBALAMIN BIOSYNTHESIS PROTEIN CBIB"/>
    <property type="match status" value="1"/>
</dbReference>
<comment type="subcellular location">
    <subcellularLocation>
        <location evidence="1 9">Cell membrane</location>
        <topology evidence="1 9">Multi-pass membrane protein</topology>
    </subcellularLocation>
</comment>
<evidence type="ECO:0000313" key="10">
    <source>
        <dbReference type="EMBL" id="CAJ1502350.1"/>
    </source>
</evidence>
<comment type="similarity">
    <text evidence="3 9">Belongs to the CobD/CbiB family.</text>
</comment>
<comment type="function">
    <text evidence="9">Converts cobyric acid to cobinamide by the addition of aminopropanol on the F carboxylic group.</text>
</comment>
<organism evidence="10 11">
    <name type="scientific">[Mycobacterium] kokjensenii</name>
    <dbReference type="NCBI Taxonomy" id="3064287"/>
    <lineage>
        <taxon>Bacteria</taxon>
        <taxon>Bacillati</taxon>
        <taxon>Actinomycetota</taxon>
        <taxon>Actinomycetes</taxon>
        <taxon>Mycobacteriales</taxon>
        <taxon>Mycobacteriaceae</taxon>
        <taxon>Mycolicibacter</taxon>
    </lineage>
</organism>
<keyword evidence="4 9" id="KW-1003">Cell membrane</keyword>
<keyword evidence="6 9" id="KW-0812">Transmembrane</keyword>
<dbReference type="RefSeq" id="WP_308473645.1">
    <property type="nucleotide sequence ID" value="NZ_OY726394.1"/>
</dbReference>
<comment type="pathway">
    <text evidence="2 9">Cofactor biosynthesis; adenosylcobalamin biosynthesis.</text>
</comment>
<evidence type="ECO:0000256" key="7">
    <source>
        <dbReference type="ARBA" id="ARBA00022989"/>
    </source>
</evidence>
<dbReference type="HAMAP" id="MF_00024">
    <property type="entry name" value="CobD_CbiB"/>
    <property type="match status" value="1"/>
</dbReference>
<dbReference type="NCBIfam" id="NF002276">
    <property type="entry name" value="PRK01209.1-4"/>
    <property type="match status" value="1"/>
</dbReference>
<evidence type="ECO:0000313" key="11">
    <source>
        <dbReference type="Proteomes" id="UP001190336"/>
    </source>
</evidence>
<dbReference type="Pfam" id="PF03186">
    <property type="entry name" value="CobD_Cbib"/>
    <property type="match status" value="1"/>
</dbReference>
<evidence type="ECO:0000256" key="5">
    <source>
        <dbReference type="ARBA" id="ARBA00022573"/>
    </source>
</evidence>
<keyword evidence="11" id="KW-1185">Reference proteome</keyword>
<evidence type="ECO:0000256" key="6">
    <source>
        <dbReference type="ARBA" id="ARBA00022692"/>
    </source>
</evidence>
<evidence type="ECO:0000256" key="9">
    <source>
        <dbReference type="HAMAP-Rule" id="MF_00024"/>
    </source>
</evidence>
<evidence type="ECO:0000256" key="3">
    <source>
        <dbReference type="ARBA" id="ARBA00006263"/>
    </source>
</evidence>
<evidence type="ECO:0000256" key="1">
    <source>
        <dbReference type="ARBA" id="ARBA00004651"/>
    </source>
</evidence>
<reference evidence="10 11" key="1">
    <citation type="submission" date="2023-08" db="EMBL/GenBank/DDBJ databases">
        <authorList>
            <person name="Folkvardsen B D."/>
            <person name="Norman A."/>
        </authorList>
    </citation>
    <scope>NUCLEOTIDE SEQUENCE [LARGE SCALE GENOMIC DNA]</scope>
    <source>
        <strain evidence="10 11">Mu0083</strain>
    </source>
</reference>
<name>A0ABN9NBR7_9MYCO</name>
<accession>A0ABN9NBR7</accession>
<dbReference type="Proteomes" id="UP001190336">
    <property type="component" value="Chromosome"/>
</dbReference>
<evidence type="ECO:0000256" key="2">
    <source>
        <dbReference type="ARBA" id="ARBA00004953"/>
    </source>
</evidence>
<sequence length="313" mass="33305">MSATRALGLALGYAADRVWGDPRRWHPVAGFGRCAHALEQRLYRDDRAAGAGHVLILVGAASGLGYVAERSLRNPLARIALTATVTWAVLGGRSLEREADAVHAQLAAGDLEAARTQVRNLVGRDTTALGPDEIARAVVESVAENTSDAVVASLVWGATAGVAGLVAHRTANTLDAMVGHHNTRYERFGWAAARLDDLLGLPAARSAGLLAAALGPDPVGALRAWHRDARHHPSPNAGVVEASFAGALGLQLGGVNTYYGNRREERARMGYGRAPEPADIPRTTRLARRVGVGALLAAALWCVRRDETRRRRW</sequence>
<keyword evidence="5 9" id="KW-0169">Cobalamin biosynthesis</keyword>
<dbReference type="PANTHER" id="PTHR34308:SF1">
    <property type="entry name" value="COBALAMIN BIOSYNTHESIS PROTEIN CBIB"/>
    <property type="match status" value="1"/>
</dbReference>
<gene>
    <name evidence="9" type="primary">cobD</name>
    <name evidence="10" type="ORF">MU0083_002911</name>
</gene>
<evidence type="ECO:0000256" key="4">
    <source>
        <dbReference type="ARBA" id="ARBA00022475"/>
    </source>
</evidence>
<evidence type="ECO:0000256" key="8">
    <source>
        <dbReference type="ARBA" id="ARBA00023136"/>
    </source>
</evidence>
<keyword evidence="8 9" id="KW-0472">Membrane</keyword>